<comment type="similarity">
    <text evidence="1">Belongs to the NFX1 family.</text>
</comment>
<dbReference type="SMART" id="SM00438">
    <property type="entry name" value="ZnF_NFX"/>
    <property type="match status" value="10"/>
</dbReference>
<keyword evidence="8" id="KW-1133">Transmembrane helix</keyword>
<dbReference type="PANTHER" id="PTHR12360">
    <property type="entry name" value="NUCLEAR TRANSCRIPTION FACTOR, X-BOX BINDING 1 NFX1"/>
    <property type="match status" value="1"/>
</dbReference>
<evidence type="ECO:0000256" key="6">
    <source>
        <dbReference type="SAM" id="Coils"/>
    </source>
</evidence>
<feature type="domain" description="NF-X1-type" evidence="9">
    <location>
        <begin position="189"/>
        <end position="207"/>
    </location>
</feature>
<feature type="domain" description="NF-X1-type" evidence="9">
    <location>
        <begin position="348"/>
        <end position="367"/>
    </location>
</feature>
<keyword evidence="5" id="KW-0862">Zinc</keyword>
<reference evidence="10" key="1">
    <citation type="submission" date="2018-07" db="EMBL/GenBank/DDBJ databases">
        <authorList>
            <person name="Quirk P.G."/>
            <person name="Krulwich T.A."/>
        </authorList>
    </citation>
    <scope>NUCLEOTIDE SEQUENCE</scope>
</reference>
<keyword evidence="4" id="KW-0863">Zinc-finger</keyword>
<evidence type="ECO:0000313" key="10">
    <source>
        <dbReference type="EMBL" id="SSX30915.1"/>
    </source>
</evidence>
<evidence type="ECO:0000256" key="1">
    <source>
        <dbReference type="ARBA" id="ARBA00007269"/>
    </source>
</evidence>
<dbReference type="GO" id="GO:0005634">
    <property type="term" value="C:nucleus"/>
    <property type="evidence" value="ECO:0007669"/>
    <property type="project" value="InterPro"/>
</dbReference>
<feature type="compositionally biased region" description="Polar residues" evidence="7">
    <location>
        <begin position="1"/>
        <end position="12"/>
    </location>
</feature>
<dbReference type="GO" id="GO:0000977">
    <property type="term" value="F:RNA polymerase II transcription regulatory region sequence-specific DNA binding"/>
    <property type="evidence" value="ECO:0007669"/>
    <property type="project" value="TreeGrafter"/>
</dbReference>
<feature type="domain" description="NF-X1-type" evidence="9">
    <location>
        <begin position="699"/>
        <end position="720"/>
    </location>
</feature>
<feature type="transmembrane region" description="Helical" evidence="8">
    <location>
        <begin position="810"/>
        <end position="830"/>
    </location>
</feature>
<evidence type="ECO:0000256" key="3">
    <source>
        <dbReference type="ARBA" id="ARBA00022737"/>
    </source>
</evidence>
<feature type="coiled-coil region" evidence="6">
    <location>
        <begin position="756"/>
        <end position="788"/>
    </location>
</feature>
<proteinExistence type="inferred from homology"/>
<keyword evidence="3" id="KW-0677">Repeat</keyword>
<feature type="region of interest" description="Disordered" evidence="7">
    <location>
        <begin position="1"/>
        <end position="35"/>
    </location>
</feature>
<organism evidence="10">
    <name type="scientific">Culicoides sonorensis</name>
    <name type="common">Biting midge</name>
    <dbReference type="NCBI Taxonomy" id="179676"/>
    <lineage>
        <taxon>Eukaryota</taxon>
        <taxon>Metazoa</taxon>
        <taxon>Ecdysozoa</taxon>
        <taxon>Arthropoda</taxon>
        <taxon>Hexapoda</taxon>
        <taxon>Insecta</taxon>
        <taxon>Pterygota</taxon>
        <taxon>Neoptera</taxon>
        <taxon>Endopterygota</taxon>
        <taxon>Diptera</taxon>
        <taxon>Nematocera</taxon>
        <taxon>Chironomoidea</taxon>
        <taxon>Ceratopogonidae</taxon>
        <taxon>Ceratopogoninae</taxon>
        <taxon>Culicoides</taxon>
        <taxon>Monoculicoides</taxon>
    </lineage>
</organism>
<keyword evidence="8" id="KW-0812">Transmembrane</keyword>
<name>A0A336MMF7_CULSO</name>
<dbReference type="PANTHER" id="PTHR12360:SF1">
    <property type="entry name" value="NF-X1-TYPE ZINC FINGER PROTEIN NFXL1"/>
    <property type="match status" value="1"/>
</dbReference>
<keyword evidence="6" id="KW-0175">Coiled coil</keyword>
<gene>
    <name evidence="10" type="primary">CSON003051</name>
</gene>
<sequence length="832" mass="94375">MASKILKNNSKQNHLKKQAIDNIKPKKKDSYESSDEEDSIIPEVLNDVFKNVKTEFNALSIESLTNAFNFGAVCLICISKVKRVDPIWSCSNCYTFLHLNCIQRWANDSLAQKRIAQELAEGYYNNLGEYIPKKIKPLEWNCPKCRQCYPPEEIPRHYLCFCQKQYDPVDQEWILPHSCGELCMKKLDCNHSCLLLCHPGKCPPCPQVVTVSCECQISPPKTIRCFEKKWNCYKKCGKKLLCGHVCENTCHEINKCPPCNKKRVQKCNCGNLSQERYCYEPPLRCTKICNRFYSCNAHKCEKLCCDGNCGSCIKGLVKTCPCGKQQSSGICTDMITSCGDTCGKALSCGVHNCISRCHLGPCPDCLEIIEKPCRCGLFKKEVACSKEFTCETKCKKMRSCKKHPCSKKCCPDSEETLCEKNCGKTLSCGKHKCHSLCGHVGPCYPCNELSEVKCKCGATTKNIACGREKKAKPPKCPQPCNSKSKCHHANIHPCHFGPCPPCQEICKETLSCSHQCASKCHDNVKVHIKDPNFKPTVPGEVAIEKIVYKKLDHPQCESKVPVMCIGGHEISPWPCWNSKPSSCGRNCGRKLTCGNHICEKACHSVINVESLEQDENCESCQRGCEKKRPEGCTHPCNKPCHPLNCKPCIAIIKRPCYCGLIQVQFKCSDFYNDIDNNQLMEQRKKLLTCGNRCPKNYACGHRCTSVCHEGNCPDPDLCKKKQKIYCKCQNRKIEISCDKIRSGFKLKCDESCEAKKKSIVSQREEQEKRRKELEEIENRKELEKYEQKFGKKVYKERRKHVIEDKNERNLMKYLIPIAGVSIVVISVLLYNL</sequence>
<dbReference type="EMBL" id="UFQT01001527">
    <property type="protein sequence ID" value="SSX30915.1"/>
    <property type="molecule type" value="Genomic_DNA"/>
</dbReference>
<keyword evidence="2" id="KW-0479">Metal-binding</keyword>
<feature type="domain" description="NF-X1-type" evidence="9">
    <location>
        <begin position="486"/>
        <end position="504"/>
    </location>
</feature>
<dbReference type="CDD" id="cd16697">
    <property type="entry name" value="RING-CH-C4HC3_NFXL1"/>
    <property type="match status" value="1"/>
</dbReference>
<dbReference type="Pfam" id="PF01422">
    <property type="entry name" value="zf-NF-X1"/>
    <property type="match status" value="10"/>
</dbReference>
<feature type="domain" description="NF-X1-type" evidence="9">
    <location>
        <begin position="242"/>
        <end position="261"/>
    </location>
</feature>
<feature type="domain" description="NF-X1-type" evidence="9">
    <location>
        <begin position="400"/>
        <end position="424"/>
    </location>
</feature>
<keyword evidence="8" id="KW-0472">Membrane</keyword>
<accession>A0A336MMF7</accession>
<dbReference type="GO" id="GO:0000981">
    <property type="term" value="F:DNA-binding transcription factor activity, RNA polymerase II-specific"/>
    <property type="evidence" value="ECO:0007669"/>
    <property type="project" value="TreeGrafter"/>
</dbReference>
<evidence type="ECO:0000256" key="4">
    <source>
        <dbReference type="ARBA" id="ARBA00022771"/>
    </source>
</evidence>
<evidence type="ECO:0000256" key="7">
    <source>
        <dbReference type="SAM" id="MobiDB-lite"/>
    </source>
</evidence>
<evidence type="ECO:0000259" key="9">
    <source>
        <dbReference type="SMART" id="SM00438"/>
    </source>
</evidence>
<dbReference type="InterPro" id="IPR000967">
    <property type="entry name" value="Znf_NFX1"/>
</dbReference>
<evidence type="ECO:0000256" key="2">
    <source>
        <dbReference type="ARBA" id="ARBA00022723"/>
    </source>
</evidence>
<evidence type="ECO:0000256" key="5">
    <source>
        <dbReference type="ARBA" id="ARBA00022833"/>
    </source>
</evidence>
<protein>
    <submittedName>
        <fullName evidence="10">CSON003051 protein</fullName>
    </submittedName>
</protein>
<dbReference type="AlphaFoldDB" id="A0A336MMF7"/>
<dbReference type="OMA" id="CKRIKKX"/>
<evidence type="ECO:0000256" key="8">
    <source>
        <dbReference type="SAM" id="Phobius"/>
    </source>
</evidence>
<feature type="domain" description="NF-X1-type" evidence="9">
    <location>
        <begin position="593"/>
        <end position="622"/>
    </location>
</feature>
<feature type="domain" description="NF-X1-type" evidence="9">
    <location>
        <begin position="295"/>
        <end position="314"/>
    </location>
</feature>
<dbReference type="GO" id="GO:0008270">
    <property type="term" value="F:zinc ion binding"/>
    <property type="evidence" value="ECO:0007669"/>
    <property type="project" value="UniProtKB-KW"/>
</dbReference>
<dbReference type="VEuPathDB" id="VectorBase:CSON003051"/>
<feature type="domain" description="NF-X1-type" evidence="9">
    <location>
        <begin position="632"/>
        <end position="650"/>
    </location>
</feature>
<feature type="domain" description="NF-X1-type" evidence="9">
    <location>
        <begin position="428"/>
        <end position="448"/>
    </location>
</feature>
<dbReference type="CDD" id="cd06008">
    <property type="entry name" value="NF-X1-zinc-finger"/>
    <property type="match status" value="4"/>
</dbReference>
<dbReference type="InterPro" id="IPR034078">
    <property type="entry name" value="NFX1_fam"/>
</dbReference>